<keyword evidence="2" id="KW-1185">Reference proteome</keyword>
<gene>
    <name evidence="1" type="ORF">BOTBODRAFT_98395</name>
</gene>
<dbReference type="OrthoDB" id="3256444at2759"/>
<dbReference type="AlphaFoldDB" id="A0A067MBZ2"/>
<reference evidence="2" key="1">
    <citation type="journal article" date="2014" name="Proc. Natl. Acad. Sci. U.S.A.">
        <title>Extensive sampling of basidiomycete genomes demonstrates inadequacy of the white-rot/brown-rot paradigm for wood decay fungi.</title>
        <authorList>
            <person name="Riley R."/>
            <person name="Salamov A.A."/>
            <person name="Brown D.W."/>
            <person name="Nagy L.G."/>
            <person name="Floudas D."/>
            <person name="Held B.W."/>
            <person name="Levasseur A."/>
            <person name="Lombard V."/>
            <person name="Morin E."/>
            <person name="Otillar R."/>
            <person name="Lindquist E.A."/>
            <person name="Sun H."/>
            <person name="LaButti K.M."/>
            <person name="Schmutz J."/>
            <person name="Jabbour D."/>
            <person name="Luo H."/>
            <person name="Baker S.E."/>
            <person name="Pisabarro A.G."/>
            <person name="Walton J.D."/>
            <person name="Blanchette R.A."/>
            <person name="Henrissat B."/>
            <person name="Martin F."/>
            <person name="Cullen D."/>
            <person name="Hibbett D.S."/>
            <person name="Grigoriev I.V."/>
        </authorList>
    </citation>
    <scope>NUCLEOTIDE SEQUENCE [LARGE SCALE GENOMIC DNA]</scope>
    <source>
        <strain evidence="2">FD-172 SS1</strain>
    </source>
</reference>
<evidence type="ECO:0000313" key="2">
    <source>
        <dbReference type="Proteomes" id="UP000027195"/>
    </source>
</evidence>
<dbReference type="Proteomes" id="UP000027195">
    <property type="component" value="Unassembled WGS sequence"/>
</dbReference>
<accession>A0A067MBZ2</accession>
<sequence>TLRRHCEAYHQDDYLKWCKKNDFVPQLPAMKKREAAASESVQQPITDFAVKVDKPVPYSDSAFRAAAIEWLTSTDQPLDVFEHPRFKTMVDLASRAKGEV</sequence>
<organism evidence="1 2">
    <name type="scientific">Botryobasidium botryosum (strain FD-172 SS1)</name>
    <dbReference type="NCBI Taxonomy" id="930990"/>
    <lineage>
        <taxon>Eukaryota</taxon>
        <taxon>Fungi</taxon>
        <taxon>Dikarya</taxon>
        <taxon>Basidiomycota</taxon>
        <taxon>Agaricomycotina</taxon>
        <taxon>Agaricomycetes</taxon>
        <taxon>Cantharellales</taxon>
        <taxon>Botryobasidiaceae</taxon>
        <taxon>Botryobasidium</taxon>
    </lineage>
</organism>
<feature type="non-terminal residue" evidence="1">
    <location>
        <position position="1"/>
    </location>
</feature>
<dbReference type="EMBL" id="KL198044">
    <property type="protein sequence ID" value="KDQ13268.1"/>
    <property type="molecule type" value="Genomic_DNA"/>
</dbReference>
<evidence type="ECO:0000313" key="1">
    <source>
        <dbReference type="EMBL" id="KDQ13268.1"/>
    </source>
</evidence>
<name>A0A067MBZ2_BOTB1</name>
<protein>
    <submittedName>
        <fullName evidence="1">Uncharacterized protein</fullName>
    </submittedName>
</protein>
<feature type="non-terminal residue" evidence="1">
    <location>
        <position position="100"/>
    </location>
</feature>
<dbReference type="HOGENOM" id="CLU_161754_0_0_1"/>
<proteinExistence type="predicted"/>
<dbReference type="InParanoid" id="A0A067MBZ2"/>